<reference evidence="5" key="1">
    <citation type="submission" date="2022-11" db="UniProtKB">
        <authorList>
            <consortium name="WormBaseParasite"/>
        </authorList>
    </citation>
    <scope>IDENTIFICATION</scope>
</reference>
<accession>A0A914DS90</accession>
<feature type="region of interest" description="Disordered" evidence="1">
    <location>
        <begin position="271"/>
        <end position="306"/>
    </location>
</feature>
<feature type="compositionally biased region" description="Low complexity" evidence="1">
    <location>
        <begin position="291"/>
        <end position="305"/>
    </location>
</feature>
<evidence type="ECO:0000313" key="5">
    <source>
        <dbReference type="WBParaSite" id="ACRNAN_scaffold345.g22698.t1"/>
    </source>
</evidence>
<name>A0A914DS90_9BILA</name>
<protein>
    <submittedName>
        <fullName evidence="5">Uncharacterized protein</fullName>
    </submittedName>
</protein>
<keyword evidence="3" id="KW-0732">Signal</keyword>
<feature type="signal peptide" evidence="3">
    <location>
        <begin position="1"/>
        <end position="24"/>
    </location>
</feature>
<evidence type="ECO:0000313" key="4">
    <source>
        <dbReference type="Proteomes" id="UP000887540"/>
    </source>
</evidence>
<dbReference type="Proteomes" id="UP000887540">
    <property type="component" value="Unplaced"/>
</dbReference>
<feature type="transmembrane region" description="Helical" evidence="2">
    <location>
        <begin position="316"/>
        <end position="338"/>
    </location>
</feature>
<feature type="chain" id="PRO_5037043629" evidence="3">
    <location>
        <begin position="25"/>
        <end position="352"/>
    </location>
</feature>
<feature type="compositionally biased region" description="Polar residues" evidence="1">
    <location>
        <begin position="271"/>
        <end position="290"/>
    </location>
</feature>
<dbReference type="WBParaSite" id="ACRNAN_scaffold345.g22698.t1">
    <property type="protein sequence ID" value="ACRNAN_scaffold345.g22698.t1"/>
    <property type="gene ID" value="ACRNAN_scaffold345.g22698"/>
</dbReference>
<evidence type="ECO:0000256" key="1">
    <source>
        <dbReference type="SAM" id="MobiDB-lite"/>
    </source>
</evidence>
<dbReference type="AlphaFoldDB" id="A0A914DS90"/>
<sequence length="352" mass="38750">MKKNNYGVLIFTCFLFAAIVCAVADSFTSIASNPVISSSSSPVASDEDLFAKSDKELTGKLGILKDDVFINYDSSRFEEANLKIFLHKPNLSVPIGRMPGRNAVHPKSIKMRMKLANSFDIDNCNDGVVGATVSFYMKNNTQCGFSYAWNLNADKFLISINYFGALLYRDVILNGVRDVAVELRNDGGISQVYVNDQMVIDKDGCFPNYPDLKDYTASHVILLPFVIRIDTGAPNCGMFMEMKNGYVVLKNLKIPDDVDTSSPMTAMVTQLDATTPSRPSPGSTIAESMQTPTPDSSDFPSSISTAKGEDKPDYKLLLIIMGVLLIIIVLLLIANLFVYQRNRHRTTEAKVG</sequence>
<organism evidence="4 5">
    <name type="scientific">Acrobeloides nanus</name>
    <dbReference type="NCBI Taxonomy" id="290746"/>
    <lineage>
        <taxon>Eukaryota</taxon>
        <taxon>Metazoa</taxon>
        <taxon>Ecdysozoa</taxon>
        <taxon>Nematoda</taxon>
        <taxon>Chromadorea</taxon>
        <taxon>Rhabditida</taxon>
        <taxon>Tylenchina</taxon>
        <taxon>Cephalobomorpha</taxon>
        <taxon>Cephaloboidea</taxon>
        <taxon>Cephalobidae</taxon>
        <taxon>Acrobeloides</taxon>
    </lineage>
</organism>
<keyword evidence="2" id="KW-0812">Transmembrane</keyword>
<proteinExistence type="predicted"/>
<evidence type="ECO:0000256" key="2">
    <source>
        <dbReference type="SAM" id="Phobius"/>
    </source>
</evidence>
<keyword evidence="2" id="KW-1133">Transmembrane helix</keyword>
<keyword evidence="2" id="KW-0472">Membrane</keyword>
<evidence type="ECO:0000256" key="3">
    <source>
        <dbReference type="SAM" id="SignalP"/>
    </source>
</evidence>
<keyword evidence="4" id="KW-1185">Reference proteome</keyword>